<keyword evidence="3" id="KW-0804">Transcription</keyword>
<gene>
    <name evidence="5" type="ORF">HGH91_12085</name>
</gene>
<evidence type="ECO:0000259" key="4">
    <source>
        <dbReference type="PROSITE" id="PS01124"/>
    </source>
</evidence>
<keyword evidence="6" id="KW-1185">Reference proteome</keyword>
<reference evidence="5 6" key="1">
    <citation type="submission" date="2020-04" db="EMBL/GenBank/DDBJ databases">
        <authorList>
            <person name="Yin C."/>
        </authorList>
    </citation>
    <scope>NUCLEOTIDE SEQUENCE [LARGE SCALE GENOMIC DNA]</scope>
    <source>
        <strain evidence="5 6">Ak56</strain>
    </source>
</reference>
<evidence type="ECO:0000313" key="6">
    <source>
        <dbReference type="Proteomes" id="UP000552864"/>
    </source>
</evidence>
<dbReference type="PROSITE" id="PS01124">
    <property type="entry name" value="HTH_ARAC_FAMILY_2"/>
    <property type="match status" value="1"/>
</dbReference>
<dbReference type="PRINTS" id="PR00032">
    <property type="entry name" value="HTHARAC"/>
</dbReference>
<name>A0A847SC52_9BACT</name>
<keyword evidence="1" id="KW-0805">Transcription regulation</keyword>
<proteinExistence type="predicted"/>
<dbReference type="InterPro" id="IPR020449">
    <property type="entry name" value="Tscrpt_reg_AraC-type_HTH"/>
</dbReference>
<evidence type="ECO:0000256" key="3">
    <source>
        <dbReference type="ARBA" id="ARBA00023163"/>
    </source>
</evidence>
<accession>A0A847SC52</accession>
<dbReference type="InterPro" id="IPR009057">
    <property type="entry name" value="Homeodomain-like_sf"/>
</dbReference>
<dbReference type="Proteomes" id="UP000552864">
    <property type="component" value="Unassembled WGS sequence"/>
</dbReference>
<protein>
    <submittedName>
        <fullName evidence="5">AraC family transcriptional regulator</fullName>
    </submittedName>
</protein>
<dbReference type="Pfam" id="PF12833">
    <property type="entry name" value="HTH_18"/>
    <property type="match status" value="1"/>
</dbReference>
<dbReference type="SMART" id="SM00342">
    <property type="entry name" value="HTH_ARAC"/>
    <property type="match status" value="1"/>
</dbReference>
<dbReference type="EMBL" id="JABAHZ010000002">
    <property type="protein sequence ID" value="NLR79371.1"/>
    <property type="molecule type" value="Genomic_DNA"/>
</dbReference>
<keyword evidence="2" id="KW-0238">DNA-binding</keyword>
<dbReference type="Gene3D" id="1.10.10.60">
    <property type="entry name" value="Homeodomain-like"/>
    <property type="match status" value="2"/>
</dbReference>
<feature type="domain" description="HTH araC/xylS-type" evidence="4">
    <location>
        <begin position="188"/>
        <end position="286"/>
    </location>
</feature>
<evidence type="ECO:0000256" key="1">
    <source>
        <dbReference type="ARBA" id="ARBA00023015"/>
    </source>
</evidence>
<evidence type="ECO:0000256" key="2">
    <source>
        <dbReference type="ARBA" id="ARBA00023125"/>
    </source>
</evidence>
<comment type="caution">
    <text evidence="5">The sequence shown here is derived from an EMBL/GenBank/DDBJ whole genome shotgun (WGS) entry which is preliminary data.</text>
</comment>
<dbReference type="PANTHER" id="PTHR43280:SF27">
    <property type="entry name" value="TRANSCRIPTIONAL REGULATOR MTLR"/>
    <property type="match status" value="1"/>
</dbReference>
<dbReference type="GO" id="GO:0003700">
    <property type="term" value="F:DNA-binding transcription factor activity"/>
    <property type="evidence" value="ECO:0007669"/>
    <property type="project" value="InterPro"/>
</dbReference>
<evidence type="ECO:0000313" key="5">
    <source>
        <dbReference type="EMBL" id="NLR79371.1"/>
    </source>
</evidence>
<dbReference type="AlphaFoldDB" id="A0A847SC52"/>
<organism evidence="5 6">
    <name type="scientific">Chitinophaga eiseniae</name>
    <dbReference type="NCBI Taxonomy" id="634771"/>
    <lineage>
        <taxon>Bacteria</taxon>
        <taxon>Pseudomonadati</taxon>
        <taxon>Bacteroidota</taxon>
        <taxon>Chitinophagia</taxon>
        <taxon>Chitinophagales</taxon>
        <taxon>Chitinophagaceae</taxon>
        <taxon>Chitinophaga</taxon>
    </lineage>
</organism>
<dbReference type="GO" id="GO:0043565">
    <property type="term" value="F:sequence-specific DNA binding"/>
    <property type="evidence" value="ECO:0007669"/>
    <property type="project" value="InterPro"/>
</dbReference>
<sequence>MFINSKPLREITPLTQSDCFTLFTREKKEFDFPLHYHDEFELNFIQYARGARRMIGDHVEEIGELELVLVGPNLQHGWFTHKHAGGIIKEITIQFHRDLFDEKFLQRNQMNFIKNMFERSLRGILFSTETTQQIMPRLIQLPQQQGFDSVLELMSILHDLSTSRNMRMLSDTTFGNTETFSYNSRRVEKIMTYLNANFDKNISLGEAAKLVAMTEVAFSRFFKAKIGKTFVDTLIEIRLGHASRLLIETTHTVNEIACKCGFNNISNFNRIFKKKKDCTPKAFRSAYTASGTRTFI</sequence>
<dbReference type="SUPFAM" id="SSF46689">
    <property type="entry name" value="Homeodomain-like"/>
    <property type="match status" value="2"/>
</dbReference>
<dbReference type="PROSITE" id="PS00041">
    <property type="entry name" value="HTH_ARAC_FAMILY_1"/>
    <property type="match status" value="1"/>
</dbReference>
<dbReference type="InterPro" id="IPR018060">
    <property type="entry name" value="HTH_AraC"/>
</dbReference>
<dbReference type="PANTHER" id="PTHR43280">
    <property type="entry name" value="ARAC-FAMILY TRANSCRIPTIONAL REGULATOR"/>
    <property type="match status" value="1"/>
</dbReference>
<dbReference type="InterPro" id="IPR018062">
    <property type="entry name" value="HTH_AraC-typ_CS"/>
</dbReference>
<dbReference type="RefSeq" id="WP_168738679.1">
    <property type="nucleotide sequence ID" value="NZ_JABAHZ010000002.1"/>
</dbReference>